<dbReference type="EMBL" id="CAJVPI010002242">
    <property type="protein sequence ID" value="CAG8639052.1"/>
    <property type="molecule type" value="Genomic_DNA"/>
</dbReference>
<dbReference type="InterPro" id="IPR050140">
    <property type="entry name" value="SRY-related_HMG-box_TF-like"/>
</dbReference>
<evidence type="ECO:0000256" key="2">
    <source>
        <dbReference type="ARBA" id="ARBA00023163"/>
    </source>
</evidence>
<reference evidence="6" key="1">
    <citation type="submission" date="2021-06" db="EMBL/GenBank/DDBJ databases">
        <authorList>
            <person name="Kallberg Y."/>
            <person name="Tangrot J."/>
            <person name="Rosling A."/>
        </authorList>
    </citation>
    <scope>NUCLEOTIDE SEQUENCE</scope>
    <source>
        <strain evidence="6">BR232B</strain>
    </source>
</reference>
<feature type="DNA-binding region" description="HMG box" evidence="3">
    <location>
        <begin position="19"/>
        <end position="87"/>
    </location>
</feature>
<sequence>MPSSPARRRQARMLRRVTPPRPLNAFFLFRQEFQRFHSKSDLLKTQQAISKSASEAWRSLPDDKRKEYHRTAEMAAEIHKEKYPDYIYSPRRQANGEFKVRFGGVLNWHDRTNKSSRKDAGKERTNANQDEMGNNYAYEINPPDEPTHCFSSCAESSISSTDAKNRFASFLPSVHPRLGPQSESLAKRKFFASSFIPSPSPDCYKPSVHTHQEANNTTSLPNTLEPNIAFLCSGIDFKIKSQLLCAGFESLFEPSKSITDTFGSKKFENQEDRTNIVNKYELPPICMSQGARKICQ</sequence>
<feature type="domain" description="HMG box" evidence="5">
    <location>
        <begin position="19"/>
        <end position="87"/>
    </location>
</feature>
<evidence type="ECO:0000313" key="6">
    <source>
        <dbReference type="EMBL" id="CAG8639052.1"/>
    </source>
</evidence>
<dbReference type="SUPFAM" id="SSF47095">
    <property type="entry name" value="HMG-box"/>
    <property type="match status" value="1"/>
</dbReference>
<keyword evidence="2" id="KW-0804">Transcription</keyword>
<evidence type="ECO:0000259" key="5">
    <source>
        <dbReference type="PROSITE" id="PS50118"/>
    </source>
</evidence>
<comment type="caution">
    <text evidence="6">The sequence shown here is derived from an EMBL/GenBank/DDBJ whole genome shotgun (WGS) entry which is preliminary data.</text>
</comment>
<feature type="compositionally biased region" description="Basic and acidic residues" evidence="4">
    <location>
        <begin position="112"/>
        <end position="125"/>
    </location>
</feature>
<protein>
    <submittedName>
        <fullName evidence="6">10097_t:CDS:1</fullName>
    </submittedName>
</protein>
<keyword evidence="3" id="KW-0539">Nucleus</keyword>
<dbReference type="GO" id="GO:0030154">
    <property type="term" value="P:cell differentiation"/>
    <property type="evidence" value="ECO:0007669"/>
    <property type="project" value="TreeGrafter"/>
</dbReference>
<gene>
    <name evidence="6" type="ORF">PBRASI_LOCUS9670</name>
</gene>
<evidence type="ECO:0000313" key="7">
    <source>
        <dbReference type="Proteomes" id="UP000789739"/>
    </source>
</evidence>
<dbReference type="OrthoDB" id="6247875at2759"/>
<dbReference type="GO" id="GO:0000978">
    <property type="term" value="F:RNA polymerase II cis-regulatory region sequence-specific DNA binding"/>
    <property type="evidence" value="ECO:0007669"/>
    <property type="project" value="TreeGrafter"/>
</dbReference>
<organism evidence="6 7">
    <name type="scientific">Paraglomus brasilianum</name>
    <dbReference type="NCBI Taxonomy" id="144538"/>
    <lineage>
        <taxon>Eukaryota</taxon>
        <taxon>Fungi</taxon>
        <taxon>Fungi incertae sedis</taxon>
        <taxon>Mucoromycota</taxon>
        <taxon>Glomeromycotina</taxon>
        <taxon>Glomeromycetes</taxon>
        <taxon>Paraglomerales</taxon>
        <taxon>Paraglomeraceae</taxon>
        <taxon>Paraglomus</taxon>
    </lineage>
</organism>
<evidence type="ECO:0000256" key="4">
    <source>
        <dbReference type="SAM" id="MobiDB-lite"/>
    </source>
</evidence>
<dbReference type="InterPro" id="IPR036910">
    <property type="entry name" value="HMG_box_dom_sf"/>
</dbReference>
<dbReference type="PROSITE" id="PS50118">
    <property type="entry name" value="HMG_BOX_2"/>
    <property type="match status" value="1"/>
</dbReference>
<dbReference type="AlphaFoldDB" id="A0A9N9DHZ1"/>
<evidence type="ECO:0000256" key="1">
    <source>
        <dbReference type="ARBA" id="ARBA00023125"/>
    </source>
</evidence>
<feature type="region of interest" description="Disordered" evidence="4">
    <location>
        <begin position="112"/>
        <end position="134"/>
    </location>
</feature>
<name>A0A9N9DHZ1_9GLOM</name>
<dbReference type="GO" id="GO:0001228">
    <property type="term" value="F:DNA-binding transcription activator activity, RNA polymerase II-specific"/>
    <property type="evidence" value="ECO:0007669"/>
    <property type="project" value="TreeGrafter"/>
</dbReference>
<dbReference type="PANTHER" id="PTHR10270:SF161">
    <property type="entry name" value="SEX-DETERMINING REGION Y PROTEIN"/>
    <property type="match status" value="1"/>
</dbReference>
<accession>A0A9N9DHZ1</accession>
<dbReference type="Gene3D" id="1.10.30.10">
    <property type="entry name" value="High mobility group box domain"/>
    <property type="match status" value="1"/>
</dbReference>
<proteinExistence type="predicted"/>
<dbReference type="CDD" id="cd01389">
    <property type="entry name" value="HMG-box_ROX1-like"/>
    <property type="match status" value="1"/>
</dbReference>
<dbReference type="InterPro" id="IPR009071">
    <property type="entry name" value="HMG_box_dom"/>
</dbReference>
<evidence type="ECO:0000256" key="3">
    <source>
        <dbReference type="PROSITE-ProRule" id="PRU00267"/>
    </source>
</evidence>
<dbReference type="GO" id="GO:0005634">
    <property type="term" value="C:nucleus"/>
    <property type="evidence" value="ECO:0007669"/>
    <property type="project" value="UniProtKB-UniRule"/>
</dbReference>
<keyword evidence="7" id="KW-1185">Reference proteome</keyword>
<dbReference type="Pfam" id="PF00505">
    <property type="entry name" value="HMG_box"/>
    <property type="match status" value="1"/>
</dbReference>
<dbReference type="Proteomes" id="UP000789739">
    <property type="component" value="Unassembled WGS sequence"/>
</dbReference>
<dbReference type="PANTHER" id="PTHR10270">
    <property type="entry name" value="SOX TRANSCRIPTION FACTOR"/>
    <property type="match status" value="1"/>
</dbReference>
<dbReference type="SMART" id="SM00398">
    <property type="entry name" value="HMG"/>
    <property type="match status" value="1"/>
</dbReference>
<keyword evidence="1 3" id="KW-0238">DNA-binding</keyword>